<feature type="region of interest" description="Disordered" evidence="1">
    <location>
        <begin position="74"/>
        <end position="100"/>
    </location>
</feature>
<protein>
    <submittedName>
        <fullName evidence="4">Transcriptional regulator</fullName>
    </submittedName>
</protein>
<keyword evidence="2" id="KW-1133">Transmembrane helix</keyword>
<feature type="domain" description="Cytoskeleton protein RodZ-like C-terminal" evidence="3">
    <location>
        <begin position="201"/>
        <end position="270"/>
    </location>
</feature>
<dbReference type="Pfam" id="PF13464">
    <property type="entry name" value="RodZ_C"/>
    <property type="match status" value="1"/>
</dbReference>
<dbReference type="InterPro" id="IPR050400">
    <property type="entry name" value="Bact_Cytoskel_RodZ"/>
</dbReference>
<evidence type="ECO:0000256" key="2">
    <source>
        <dbReference type="SAM" id="Phobius"/>
    </source>
</evidence>
<evidence type="ECO:0000313" key="5">
    <source>
        <dbReference type="Proteomes" id="UP000257323"/>
    </source>
</evidence>
<gene>
    <name evidence="4" type="ORF">OP8BY_1683</name>
</gene>
<accession>A0A3E2BP39</accession>
<keyword evidence="2" id="KW-0472">Membrane</keyword>
<dbReference type="PANTHER" id="PTHR34475">
    <property type="match status" value="1"/>
</dbReference>
<dbReference type="Gene3D" id="1.10.260.40">
    <property type="entry name" value="lambda repressor-like DNA-binding domains"/>
    <property type="match status" value="1"/>
</dbReference>
<dbReference type="InterPro" id="IPR010982">
    <property type="entry name" value="Lambda_DNA-bd_dom_sf"/>
</dbReference>
<reference evidence="4 5" key="1">
    <citation type="submission" date="2018-08" db="EMBL/GenBank/DDBJ databases">
        <title>Genome analysis of the thermophilic bacterium of the candidate phylum Aminicenantes from deep subsurface aquifer revealed its physiology and ecological role.</title>
        <authorList>
            <person name="Kadnikov V.V."/>
            <person name="Mardanov A.V."/>
            <person name="Beletsky A.V."/>
            <person name="Karnachuk O.V."/>
            <person name="Ravin N.V."/>
        </authorList>
    </citation>
    <scope>NUCLEOTIDE SEQUENCE [LARGE SCALE GENOMIC DNA]</scope>
    <source>
        <strain evidence="4">BY38</strain>
    </source>
</reference>
<name>A0A3E2BP39_9BACT</name>
<sequence length="288" mass="32211">MESIGKELQKEREARGISLKDISLQTKIGLRHLEAIENDRLDLLPGGFFTRHILKAYISSIGLNPEDWLPKYERPELKPPAREPGSGKKVAPSPKPQQVDQVKYYLPSQENKAETETGARKRELRLDRVVWITLTVIVLSLFVLLIYLSIQTTRKNVEARKASQKIQAEVTIPAAEQLPPAGTQVAEPEPQPQAILGLQLELEFNEDCWIQVYADGNLVVDGLKLEGFRIQVRAESELVINLGNAGGVSFKLNGQPGKPLGKRGAVVKNIKITRDNLDQFLDREKSPQ</sequence>
<dbReference type="GO" id="GO:0003677">
    <property type="term" value="F:DNA binding"/>
    <property type="evidence" value="ECO:0007669"/>
    <property type="project" value="InterPro"/>
</dbReference>
<dbReference type="AlphaFoldDB" id="A0A3E2BP39"/>
<feature type="transmembrane region" description="Helical" evidence="2">
    <location>
        <begin position="129"/>
        <end position="150"/>
    </location>
</feature>
<organism evidence="4 5">
    <name type="scientific">Candidatus Saccharicenans subterraneus</name>
    <dbReference type="NCBI Taxonomy" id="2508984"/>
    <lineage>
        <taxon>Bacteria</taxon>
        <taxon>Candidatus Aminicenantota</taxon>
        <taxon>Candidatus Aminicenantia</taxon>
        <taxon>Candidatus Aminicenantales</taxon>
        <taxon>Candidatus Saccharicenantaceae</taxon>
        <taxon>Candidatus Saccharicenans</taxon>
    </lineage>
</organism>
<comment type="caution">
    <text evidence="4">The sequence shown here is derived from an EMBL/GenBank/DDBJ whole genome shotgun (WGS) entry which is preliminary data.</text>
</comment>
<dbReference type="Pfam" id="PF13413">
    <property type="entry name" value="HTH_25"/>
    <property type="match status" value="1"/>
</dbReference>
<dbReference type="PANTHER" id="PTHR34475:SF1">
    <property type="entry name" value="CYTOSKELETON PROTEIN RODZ"/>
    <property type="match status" value="1"/>
</dbReference>
<evidence type="ECO:0000256" key="1">
    <source>
        <dbReference type="SAM" id="MobiDB-lite"/>
    </source>
</evidence>
<keyword evidence="2" id="KW-0812">Transmembrane</keyword>
<dbReference type="InterPro" id="IPR025194">
    <property type="entry name" value="RodZ-like_C"/>
</dbReference>
<dbReference type="Proteomes" id="UP000257323">
    <property type="component" value="Unassembled WGS sequence"/>
</dbReference>
<proteinExistence type="predicted"/>
<evidence type="ECO:0000259" key="3">
    <source>
        <dbReference type="Pfam" id="PF13464"/>
    </source>
</evidence>
<dbReference type="EMBL" id="QUAH01000003">
    <property type="protein sequence ID" value="RFT16505.1"/>
    <property type="molecule type" value="Genomic_DNA"/>
</dbReference>
<evidence type="ECO:0000313" key="4">
    <source>
        <dbReference type="EMBL" id="RFT16505.1"/>
    </source>
</evidence>